<evidence type="ECO:0000259" key="11">
    <source>
        <dbReference type="Pfam" id="PF00324"/>
    </source>
</evidence>
<feature type="transmembrane region" description="Helical" evidence="10">
    <location>
        <begin position="481"/>
        <end position="504"/>
    </location>
</feature>
<feature type="transmembrane region" description="Helical" evidence="10">
    <location>
        <begin position="309"/>
        <end position="330"/>
    </location>
</feature>
<keyword evidence="5 10" id="KW-0812">Transmembrane</keyword>
<feature type="transmembrane region" description="Helical" evidence="10">
    <location>
        <begin position="87"/>
        <end position="105"/>
    </location>
</feature>
<comment type="similarity">
    <text evidence="2">Belongs to the amino acid-polyamine-organocation (APC) superfamily. YAT (TC 2.A.3.10) family.</text>
</comment>
<evidence type="ECO:0000313" key="13">
    <source>
        <dbReference type="Proteomes" id="UP000449547"/>
    </source>
</evidence>
<feature type="transmembrane region" description="Helical" evidence="10">
    <location>
        <begin position="516"/>
        <end position="533"/>
    </location>
</feature>
<comment type="caution">
    <text evidence="12">The sequence shown here is derived from an EMBL/GenBank/DDBJ whole genome shotgun (WGS) entry which is preliminary data.</text>
</comment>
<dbReference type="PROSITE" id="PS00218">
    <property type="entry name" value="AMINO_ACID_PERMEASE_1"/>
    <property type="match status" value="1"/>
</dbReference>
<evidence type="ECO:0000256" key="6">
    <source>
        <dbReference type="ARBA" id="ARBA00022970"/>
    </source>
</evidence>
<dbReference type="RefSeq" id="XP_034010394.1">
    <property type="nucleotide sequence ID" value="XM_034157924.1"/>
</dbReference>
<dbReference type="Proteomes" id="UP000449547">
    <property type="component" value="Unassembled WGS sequence"/>
</dbReference>
<dbReference type="FunFam" id="1.20.1740.10:FF:000017">
    <property type="entry name" value="Amino acid permease"/>
    <property type="match status" value="1"/>
</dbReference>
<dbReference type="PIRSF" id="PIRSF006060">
    <property type="entry name" value="AA_transporter"/>
    <property type="match status" value="1"/>
</dbReference>
<dbReference type="Pfam" id="PF00324">
    <property type="entry name" value="AA_permease"/>
    <property type="match status" value="1"/>
</dbReference>
<evidence type="ECO:0000256" key="9">
    <source>
        <dbReference type="SAM" id="MobiDB-lite"/>
    </source>
</evidence>
<evidence type="ECO:0000256" key="4">
    <source>
        <dbReference type="ARBA" id="ARBA00022475"/>
    </source>
</evidence>
<dbReference type="GO" id="GO:0005886">
    <property type="term" value="C:plasma membrane"/>
    <property type="evidence" value="ECO:0007669"/>
    <property type="project" value="UniProtKB-SubCell"/>
</dbReference>
<feature type="region of interest" description="Disordered" evidence="9">
    <location>
        <begin position="19"/>
        <end position="40"/>
    </location>
</feature>
<keyword evidence="13" id="KW-1185">Reference proteome</keyword>
<protein>
    <recommendedName>
        <fullName evidence="11">Amino acid permease/ SLC12A domain-containing protein</fullName>
    </recommendedName>
</protein>
<evidence type="ECO:0000256" key="10">
    <source>
        <dbReference type="SAM" id="Phobius"/>
    </source>
</evidence>
<organism evidence="12 13">
    <name type="scientific">Diutina rugosa</name>
    <name type="common">Yeast</name>
    <name type="synonym">Candida rugosa</name>
    <dbReference type="NCBI Taxonomy" id="5481"/>
    <lineage>
        <taxon>Eukaryota</taxon>
        <taxon>Fungi</taxon>
        <taxon>Dikarya</taxon>
        <taxon>Ascomycota</taxon>
        <taxon>Saccharomycotina</taxon>
        <taxon>Pichiomycetes</taxon>
        <taxon>Debaryomycetaceae</taxon>
        <taxon>Diutina</taxon>
    </lineage>
</organism>
<keyword evidence="3" id="KW-0813">Transport</keyword>
<keyword evidence="8 10" id="KW-0472">Membrane</keyword>
<comment type="subcellular location">
    <subcellularLocation>
        <location evidence="1">Cell membrane</location>
        <topology evidence="1">Multi-pass membrane protein</topology>
    </subcellularLocation>
</comment>
<accession>A0A642UI40</accession>
<dbReference type="InterPro" id="IPR050524">
    <property type="entry name" value="APC_YAT"/>
</dbReference>
<dbReference type="VEuPathDB" id="FungiDB:DIURU_004992"/>
<dbReference type="GeneID" id="54783643"/>
<name>A0A642UI40_DIURU</name>
<evidence type="ECO:0000256" key="3">
    <source>
        <dbReference type="ARBA" id="ARBA00022448"/>
    </source>
</evidence>
<dbReference type="NCBIfam" id="TIGR00913">
    <property type="entry name" value="2A0310"/>
    <property type="match status" value="1"/>
</dbReference>
<evidence type="ECO:0000256" key="1">
    <source>
        <dbReference type="ARBA" id="ARBA00004651"/>
    </source>
</evidence>
<dbReference type="EMBL" id="SWFT01000149">
    <property type="protein sequence ID" value="KAA8898137.1"/>
    <property type="molecule type" value="Genomic_DNA"/>
</dbReference>
<evidence type="ECO:0000256" key="7">
    <source>
        <dbReference type="ARBA" id="ARBA00022989"/>
    </source>
</evidence>
<dbReference type="OMA" id="AITVGYW"/>
<feature type="transmembrane region" description="Helical" evidence="10">
    <location>
        <begin position="226"/>
        <end position="247"/>
    </location>
</feature>
<dbReference type="InterPro" id="IPR004840">
    <property type="entry name" value="Amino_acid_permease_CS"/>
</dbReference>
<dbReference type="AlphaFoldDB" id="A0A642UI40"/>
<keyword evidence="4" id="KW-1003">Cell membrane</keyword>
<evidence type="ECO:0000256" key="2">
    <source>
        <dbReference type="ARBA" id="ARBA00006983"/>
    </source>
</evidence>
<keyword evidence="6" id="KW-0029">Amino-acid transport</keyword>
<dbReference type="PANTHER" id="PTHR43341">
    <property type="entry name" value="AMINO ACID PERMEASE"/>
    <property type="match status" value="1"/>
</dbReference>
<evidence type="ECO:0000256" key="5">
    <source>
        <dbReference type="ARBA" id="ARBA00022692"/>
    </source>
</evidence>
<evidence type="ECO:0000313" key="12">
    <source>
        <dbReference type="EMBL" id="KAA8898137.1"/>
    </source>
</evidence>
<feature type="transmembrane region" description="Helical" evidence="10">
    <location>
        <begin position="117"/>
        <end position="143"/>
    </location>
</feature>
<dbReference type="InterPro" id="IPR004841">
    <property type="entry name" value="AA-permease/SLC12A_dom"/>
</dbReference>
<feature type="transmembrane region" description="Helical" evidence="10">
    <location>
        <begin position="410"/>
        <end position="428"/>
    </location>
</feature>
<dbReference type="GO" id="GO:0015171">
    <property type="term" value="F:amino acid transmembrane transporter activity"/>
    <property type="evidence" value="ECO:0007669"/>
    <property type="project" value="TreeGrafter"/>
</dbReference>
<dbReference type="PANTHER" id="PTHR43341:SF1">
    <property type="entry name" value="GENERAL AMINO-ACID PERMEASE GAP1"/>
    <property type="match status" value="1"/>
</dbReference>
<evidence type="ECO:0000256" key="8">
    <source>
        <dbReference type="ARBA" id="ARBA00023136"/>
    </source>
</evidence>
<dbReference type="Gene3D" id="1.20.1740.10">
    <property type="entry name" value="Amino acid/polyamine transporter I"/>
    <property type="match status" value="1"/>
</dbReference>
<feature type="transmembrane region" description="Helical" evidence="10">
    <location>
        <begin position="434"/>
        <end position="460"/>
    </location>
</feature>
<reference evidence="12 13" key="1">
    <citation type="submission" date="2019-07" db="EMBL/GenBank/DDBJ databases">
        <title>Genome assembly of two rare yeast pathogens: Diutina rugosa and Trichomonascus ciferrii.</title>
        <authorList>
            <person name="Mixao V."/>
            <person name="Saus E."/>
            <person name="Hansen A."/>
            <person name="Lass-Flor C."/>
            <person name="Gabaldon T."/>
        </authorList>
    </citation>
    <scope>NUCLEOTIDE SEQUENCE [LARGE SCALE GENOMIC DNA]</scope>
    <source>
        <strain evidence="12 13">CBS 613</strain>
    </source>
</reference>
<dbReference type="InterPro" id="IPR004762">
    <property type="entry name" value="Amino_acid_permease_fungi"/>
</dbReference>
<feature type="transmembrane region" description="Helical" evidence="10">
    <location>
        <begin position="195"/>
        <end position="214"/>
    </location>
</feature>
<feature type="transmembrane region" description="Helical" evidence="10">
    <location>
        <begin position="267"/>
        <end position="288"/>
    </location>
</feature>
<proteinExistence type="inferred from homology"/>
<gene>
    <name evidence="12" type="ORF">DIURU_004992</name>
</gene>
<feature type="domain" description="Amino acid permease/ SLC12A" evidence="11">
    <location>
        <begin position="86"/>
        <end position="545"/>
    </location>
</feature>
<sequence length="589" mass="64786">MKDKENVVTEVARLDLEKSDAASLRSSSVPSDTPEKPHMSRWEHFKDGFRRFDEEDAGIDPNLPEHERIAQMTAKSPLNRSLKNRHLQMIAIGGSIGTGLFVGSGKSLHNGGPAGLVLAYILVGIMIYCTVQSLGELCVTFPVSGAFTTYNSRFIDPSWGFAMAWNYALQWLIVMPLELVAASMTIRYWDTETNPAAYVTIMWVLIAAINFFGVKGYGEAEFIFSAIKVIAVIGFFILSLVLIGGGGPTGEKLGSRYWHNPGAWANGFKGLLSVFVVAAFAFTGTELVGLAAAESANPRATMPRAIKQVFWRITLFYVISLVMVSCLVPYNDPRLLGSSSVDASASPFVLAIVNAHISGLDSVMNVVIMISVLSVGNSAVFGSSRTLCALAAAGQAPKILSYIDKRGRPLVAVIVQLIFGFLCYLAAYPDQGTVFTWMLALSGLSSIFTWGSINLAHIRFRLALRSQNRGTDELTWTSQPGIIGSIIGCTMNVLILVAQLYVAVRPLGGDPPSAEAFFQSCLSIPVILAFYIVHKVWKRNWRFWIPLKEIDIDTGRRETDLELVKQEIAEEKAAIKAMPWWKRIYKWWC</sequence>
<feature type="transmembrane region" description="Helical" evidence="10">
    <location>
        <begin position="164"/>
        <end position="189"/>
    </location>
</feature>
<dbReference type="OrthoDB" id="3900342at2759"/>
<keyword evidence="7 10" id="KW-1133">Transmembrane helix</keyword>